<proteinExistence type="predicted"/>
<evidence type="ECO:0000313" key="2">
    <source>
        <dbReference type="Proteomes" id="UP000004277"/>
    </source>
</evidence>
<reference evidence="1" key="1">
    <citation type="submission" date="2019-05" db="EMBL/GenBank/DDBJ databases">
        <title>Revised genome assembly of Burkholderiaceae (previously Ralstonia) sp. PBA.</title>
        <authorList>
            <person name="Gan H.M."/>
        </authorList>
    </citation>
    <scope>NUCLEOTIDE SEQUENCE</scope>
    <source>
        <strain evidence="1">PBA</strain>
    </source>
</reference>
<organism evidence="1 2">
    <name type="scientific">Imbroritus primus</name>
    <dbReference type="NCBI Taxonomy" id="3058603"/>
    <lineage>
        <taxon>Bacteria</taxon>
        <taxon>Pseudomonadati</taxon>
        <taxon>Pseudomonadota</taxon>
        <taxon>Betaproteobacteria</taxon>
        <taxon>Burkholderiales</taxon>
        <taxon>Burkholderiaceae</taxon>
        <taxon>Imbroritus</taxon>
    </lineage>
</organism>
<comment type="caution">
    <text evidence="1">The sequence shown here is derived from an EMBL/GenBank/DDBJ whole genome shotgun (WGS) entry which is preliminary data.</text>
</comment>
<evidence type="ECO:0000313" key="1">
    <source>
        <dbReference type="EMBL" id="TMS56732.1"/>
    </source>
</evidence>
<gene>
    <name evidence="1" type="ORF">MW7_016790</name>
</gene>
<keyword evidence="1" id="KW-0808">Transferase</keyword>
<dbReference type="EMBL" id="AKCV02000026">
    <property type="protein sequence ID" value="TMS56732.1"/>
    <property type="molecule type" value="Genomic_DNA"/>
</dbReference>
<name>A0ACD3SKK0_9BURK</name>
<keyword evidence="2" id="KW-1185">Reference proteome</keyword>
<accession>A0ACD3SKK0</accession>
<dbReference type="EC" id="2.7.8.26" evidence="1"/>
<dbReference type="Proteomes" id="UP000004277">
    <property type="component" value="Unassembled WGS sequence"/>
</dbReference>
<protein>
    <submittedName>
        <fullName evidence="1">Adenosylcobinamide-GDP ribazoletransferase</fullName>
        <ecNumber evidence="1">2.7.8.26</ecNumber>
    </submittedName>
</protein>
<sequence length="260" mass="28184">MNTVRSGIHWLFSELRYALTALAYFTRIPVPRWVGYEAHYLNAAARYFPLIGLLVGAVAAGAYWLALHLWTPPIAVLLSMAATLLLTGAFHEDGLADSMDAFGGGYTREDTLRIMHDSRIGTFGTVALLVVLALKWQALVALPPPLAVVAMVAAHGTSRLFAIAYLRTLPYVRPEGKAKPVASELHGVALAMAVVCGGAPLLGLPWPLALAIPLALLPLWFWLGRYFRRRLGGYTGDCLGMAQQLAELAILLMAAAWMSF</sequence>